<dbReference type="PANTHER" id="PTHR23003">
    <property type="entry name" value="RNA RECOGNITION MOTIF RRM DOMAIN CONTAINING PROTEIN"/>
    <property type="match status" value="1"/>
</dbReference>
<dbReference type="AlphaFoldDB" id="A0A9P6MXR5"/>
<dbReference type="GO" id="GO:0005737">
    <property type="term" value="C:cytoplasm"/>
    <property type="evidence" value="ECO:0007669"/>
    <property type="project" value="TreeGrafter"/>
</dbReference>
<dbReference type="SUPFAM" id="SSF54928">
    <property type="entry name" value="RNA-binding domain, RBD"/>
    <property type="match status" value="1"/>
</dbReference>
<feature type="domain" description="RRM" evidence="4">
    <location>
        <begin position="97"/>
        <end position="170"/>
    </location>
</feature>
<dbReference type="PANTHER" id="PTHR23003:SF51">
    <property type="entry name" value="SERINE-ARGININE PROTEIN 55"/>
    <property type="match status" value="1"/>
</dbReference>
<evidence type="ECO:0000313" key="6">
    <source>
        <dbReference type="Proteomes" id="UP000703661"/>
    </source>
</evidence>
<accession>A0A9P6MXR5</accession>
<dbReference type="InterPro" id="IPR000504">
    <property type="entry name" value="RRM_dom"/>
</dbReference>
<dbReference type="Proteomes" id="UP000703661">
    <property type="component" value="Unassembled WGS sequence"/>
</dbReference>
<dbReference type="SMART" id="SM00360">
    <property type="entry name" value="RRM"/>
    <property type="match status" value="2"/>
</dbReference>
<evidence type="ECO:0000256" key="3">
    <source>
        <dbReference type="SAM" id="MobiDB-lite"/>
    </source>
</evidence>
<keyword evidence="1 2" id="KW-0694">RNA-binding</keyword>
<feature type="compositionally biased region" description="Basic residues" evidence="3">
    <location>
        <begin position="290"/>
        <end position="302"/>
    </location>
</feature>
<evidence type="ECO:0000256" key="1">
    <source>
        <dbReference type="ARBA" id="ARBA00022884"/>
    </source>
</evidence>
<feature type="compositionally biased region" description="Basic and acidic residues" evidence="3">
    <location>
        <begin position="169"/>
        <end position="180"/>
    </location>
</feature>
<dbReference type="OrthoDB" id="1099063at2759"/>
<dbReference type="CDD" id="cd12339">
    <property type="entry name" value="RRM2_SRSF1_4_like"/>
    <property type="match status" value="1"/>
</dbReference>
<feature type="compositionally biased region" description="Basic residues" evidence="3">
    <location>
        <begin position="213"/>
        <end position="222"/>
    </location>
</feature>
<evidence type="ECO:0000256" key="2">
    <source>
        <dbReference type="PROSITE-ProRule" id="PRU00176"/>
    </source>
</evidence>
<feature type="compositionally biased region" description="Basic residues" evidence="3">
    <location>
        <begin position="230"/>
        <end position="242"/>
    </location>
</feature>
<proteinExistence type="predicted"/>
<evidence type="ECO:0000313" key="5">
    <source>
        <dbReference type="EMBL" id="KAG0017793.1"/>
    </source>
</evidence>
<keyword evidence="6" id="KW-1185">Reference proteome</keyword>
<sequence>MTTRVYLGHLSRDASDRDVEGLFKGYGRIREVTLKNGFGFVEFQDIKDAEDAVYDFNGKEFMGEKLVVELARGDRRRDERREERDDRRFGPPERTEFRIIVENLAHGVSWQDIKDLMRKAGQVTFADLSKDRDDEGVVEFSSERDVQNALKTLDGENLRGKPVALRLFDPSRDSVPRDLGRGGGGGGGGGGRDLDRYDGRRNRDYGDRDRRDRGGRRGRSRSRSRDRGGRRSRSRERRRSRSRDRGDRTDRDHNRDRERGGGRDRDRDRNPGRGNGGRRGSRSPASSKSPVRRGRSRSAGRD</sequence>
<feature type="compositionally biased region" description="Basic and acidic residues" evidence="3">
    <location>
        <begin position="243"/>
        <end position="271"/>
    </location>
</feature>
<dbReference type="GO" id="GO:0005634">
    <property type="term" value="C:nucleus"/>
    <property type="evidence" value="ECO:0007669"/>
    <property type="project" value="TreeGrafter"/>
</dbReference>
<dbReference type="InterPro" id="IPR035979">
    <property type="entry name" value="RBD_domain_sf"/>
</dbReference>
<evidence type="ECO:0000259" key="4">
    <source>
        <dbReference type="PROSITE" id="PS50102"/>
    </source>
</evidence>
<dbReference type="EMBL" id="JAAAID010000415">
    <property type="protein sequence ID" value="KAG0017793.1"/>
    <property type="molecule type" value="Genomic_DNA"/>
</dbReference>
<feature type="compositionally biased region" description="Gly residues" evidence="3">
    <location>
        <begin position="181"/>
        <end position="191"/>
    </location>
</feature>
<dbReference type="GO" id="GO:0003729">
    <property type="term" value="F:mRNA binding"/>
    <property type="evidence" value="ECO:0007669"/>
    <property type="project" value="TreeGrafter"/>
</dbReference>
<feature type="compositionally biased region" description="Basic and acidic residues" evidence="3">
    <location>
        <begin position="192"/>
        <end position="212"/>
    </location>
</feature>
<name>A0A9P6MXR5_9FUNG</name>
<protein>
    <submittedName>
        <fullName evidence="5">Serine arginine-rich splicing factor</fullName>
    </submittedName>
</protein>
<dbReference type="Gene3D" id="3.30.70.330">
    <property type="match status" value="2"/>
</dbReference>
<organism evidence="5 6">
    <name type="scientific">Entomortierella chlamydospora</name>
    <dbReference type="NCBI Taxonomy" id="101097"/>
    <lineage>
        <taxon>Eukaryota</taxon>
        <taxon>Fungi</taxon>
        <taxon>Fungi incertae sedis</taxon>
        <taxon>Mucoromycota</taxon>
        <taxon>Mortierellomycotina</taxon>
        <taxon>Mortierellomycetes</taxon>
        <taxon>Mortierellales</taxon>
        <taxon>Mortierellaceae</taxon>
        <taxon>Entomortierella</taxon>
    </lineage>
</organism>
<comment type="caution">
    <text evidence="5">The sequence shown here is derived from an EMBL/GenBank/DDBJ whole genome shotgun (WGS) entry which is preliminary data.</text>
</comment>
<dbReference type="CDD" id="cd12337">
    <property type="entry name" value="RRM1_SRSF4_like"/>
    <property type="match status" value="1"/>
</dbReference>
<dbReference type="InterPro" id="IPR012677">
    <property type="entry name" value="Nucleotide-bd_a/b_plait_sf"/>
</dbReference>
<reference evidence="5" key="1">
    <citation type="journal article" date="2020" name="Fungal Divers.">
        <title>Resolving the Mortierellaceae phylogeny through synthesis of multi-gene phylogenetics and phylogenomics.</title>
        <authorList>
            <person name="Vandepol N."/>
            <person name="Liber J."/>
            <person name="Desiro A."/>
            <person name="Na H."/>
            <person name="Kennedy M."/>
            <person name="Barry K."/>
            <person name="Grigoriev I.V."/>
            <person name="Miller A.N."/>
            <person name="O'Donnell K."/>
            <person name="Stajich J.E."/>
            <person name="Bonito G."/>
        </authorList>
    </citation>
    <scope>NUCLEOTIDE SEQUENCE</scope>
    <source>
        <strain evidence="5">NRRL 2769</strain>
    </source>
</reference>
<dbReference type="Pfam" id="PF00076">
    <property type="entry name" value="RRM_1"/>
    <property type="match status" value="2"/>
</dbReference>
<feature type="region of interest" description="Disordered" evidence="3">
    <location>
        <begin position="167"/>
        <end position="302"/>
    </location>
</feature>
<gene>
    <name evidence="5" type="primary">SRSF4_2</name>
    <name evidence="5" type="ORF">BGZ80_007915</name>
</gene>
<dbReference type="PROSITE" id="PS50102">
    <property type="entry name" value="RRM"/>
    <property type="match status" value="2"/>
</dbReference>
<dbReference type="InterPro" id="IPR050374">
    <property type="entry name" value="RRT5_SRSF_SR"/>
</dbReference>
<feature type="domain" description="RRM" evidence="4">
    <location>
        <begin position="3"/>
        <end position="73"/>
    </location>
</feature>